<reference evidence="2 3" key="1">
    <citation type="submission" date="2020-12" db="EMBL/GenBank/DDBJ databases">
        <title>Oil enriched cultivation method for isolating marine PHA-producing bacteria.</title>
        <authorList>
            <person name="Zheng W."/>
            <person name="Yu S."/>
            <person name="Huang Y."/>
        </authorList>
    </citation>
    <scope>NUCLEOTIDE SEQUENCE [LARGE SCALE GENOMIC DNA]</scope>
    <source>
        <strain evidence="2 3">SY-2-6</strain>
    </source>
</reference>
<dbReference type="SUPFAM" id="SSF56112">
    <property type="entry name" value="Protein kinase-like (PK-like)"/>
    <property type="match status" value="1"/>
</dbReference>
<feature type="domain" description="Aminoglycoside phosphotransferase" evidence="1">
    <location>
        <begin position="142"/>
        <end position="231"/>
    </location>
</feature>
<dbReference type="InterPro" id="IPR011009">
    <property type="entry name" value="Kinase-like_dom_sf"/>
</dbReference>
<organism evidence="2 3">
    <name type="scientific">Halobacillus kuroshimensis</name>
    <dbReference type="NCBI Taxonomy" id="302481"/>
    <lineage>
        <taxon>Bacteria</taxon>
        <taxon>Bacillati</taxon>
        <taxon>Bacillota</taxon>
        <taxon>Bacilli</taxon>
        <taxon>Bacillales</taxon>
        <taxon>Bacillaceae</taxon>
        <taxon>Halobacillus</taxon>
    </lineage>
</organism>
<dbReference type="Pfam" id="PF01636">
    <property type="entry name" value="APH"/>
    <property type="match status" value="1"/>
</dbReference>
<dbReference type="Gene3D" id="3.90.1200.10">
    <property type="match status" value="1"/>
</dbReference>
<evidence type="ECO:0000313" key="2">
    <source>
        <dbReference type="EMBL" id="MBN8236108.1"/>
    </source>
</evidence>
<gene>
    <name evidence="2" type="ORF">JF544_12660</name>
</gene>
<evidence type="ECO:0000313" key="3">
    <source>
        <dbReference type="Proteomes" id="UP000663970"/>
    </source>
</evidence>
<dbReference type="RefSeq" id="WP_206934399.1">
    <property type="nucleotide sequence ID" value="NZ_JAEKJY010000004.1"/>
</dbReference>
<comment type="caution">
    <text evidence="2">The sequence shown here is derived from an EMBL/GenBank/DDBJ whole genome shotgun (WGS) entry which is preliminary data.</text>
</comment>
<dbReference type="EMBL" id="JAEKJY010000004">
    <property type="protein sequence ID" value="MBN8236108.1"/>
    <property type="molecule type" value="Genomic_DNA"/>
</dbReference>
<dbReference type="Proteomes" id="UP000663970">
    <property type="component" value="Unassembled WGS sequence"/>
</dbReference>
<evidence type="ECO:0000259" key="1">
    <source>
        <dbReference type="Pfam" id="PF01636"/>
    </source>
</evidence>
<proteinExistence type="predicted"/>
<accession>A0ABS3DXX6</accession>
<name>A0ABS3DXX6_9BACI</name>
<protein>
    <submittedName>
        <fullName evidence="2">Phosphotransferase</fullName>
    </submittedName>
</protein>
<dbReference type="InterPro" id="IPR002575">
    <property type="entry name" value="Aminoglycoside_PTrfase"/>
</dbReference>
<keyword evidence="3" id="KW-1185">Reference proteome</keyword>
<sequence>MKILKQRLEEMKWVPIHIENITGAHAGDIYRFEIINQNDEKEKYIYKEFAEGRNNETEVYKKLENYLEPFTKLVKWWESNPQAILMVDLGSPLKDDFMELPLHSKKKSIVSILQRLSYLHSLKIDQTALTLDTHSITYEWSEWAIKQLKLLKARHEWASDWYNLIVYTYQKLKLSDYKVRGPLTLTHGDPHLENVFCYDNEIWFIDWEWAAIGSPLRDITILLQDVYDEELVRYTYKAYKELLDSKKISISNDAYRRDFHHLYIDHTTMMLAWEIEKYFQGYTSEARIKEIVEFKMKEINRVVKEEADISQ</sequence>